<organism evidence="2">
    <name type="scientific">marine sediment metagenome</name>
    <dbReference type="NCBI Taxonomy" id="412755"/>
    <lineage>
        <taxon>unclassified sequences</taxon>
        <taxon>metagenomes</taxon>
        <taxon>ecological metagenomes</taxon>
    </lineage>
</organism>
<dbReference type="SUPFAM" id="SSF49899">
    <property type="entry name" value="Concanavalin A-like lectins/glucanases"/>
    <property type="match status" value="1"/>
</dbReference>
<dbReference type="Pfam" id="PF13385">
    <property type="entry name" value="Laminin_G_3"/>
    <property type="match status" value="1"/>
</dbReference>
<feature type="compositionally biased region" description="Polar residues" evidence="1">
    <location>
        <begin position="40"/>
        <end position="53"/>
    </location>
</feature>
<protein>
    <recommendedName>
        <fullName evidence="3">LamG-like jellyroll fold domain-containing protein</fullName>
    </recommendedName>
</protein>
<comment type="caution">
    <text evidence="2">The sequence shown here is derived from an EMBL/GenBank/DDBJ whole genome shotgun (WGS) entry which is preliminary data.</text>
</comment>
<evidence type="ECO:0000256" key="1">
    <source>
        <dbReference type="SAM" id="MobiDB-lite"/>
    </source>
</evidence>
<sequence>MWDSNYKAVWHLKESGNGTVGEYKDSTANNNHGQGGGGTSTMAPAQTASGKMGNAQSFDGADDYISIPDHASLGLDSYTVEGWINGTTGTPTGPNGAIAYKLGPDYGITFEPDDMWVYTDNGAAGWNWNTNINLTVGWHYVAVTFNGTTRRAYIDGSLQASSDAVGTISNSNMEVNIGKNTWTGSTDGYIDEVLISSTDRSADWVQTTYNNQLNASGSINVGGEEGQSFSITGWSLAPDNSYVDVTFTEGVYTAGGINPVVAGDFGYDFMINNGIATGITINSVTKAGGGALTGGETTVWVYITIMFYSYRGHSR</sequence>
<reference evidence="2" key="1">
    <citation type="journal article" date="2015" name="Nature">
        <title>Complex archaea that bridge the gap between prokaryotes and eukaryotes.</title>
        <authorList>
            <person name="Spang A."/>
            <person name="Saw J.H."/>
            <person name="Jorgensen S.L."/>
            <person name="Zaremba-Niedzwiedzka K."/>
            <person name="Martijn J."/>
            <person name="Lind A.E."/>
            <person name="van Eijk R."/>
            <person name="Schleper C."/>
            <person name="Guy L."/>
            <person name="Ettema T.J."/>
        </authorList>
    </citation>
    <scope>NUCLEOTIDE SEQUENCE</scope>
</reference>
<name>A0A0F9EFL3_9ZZZZ</name>
<dbReference type="Gene3D" id="2.60.120.200">
    <property type="match status" value="1"/>
</dbReference>
<dbReference type="InterPro" id="IPR013320">
    <property type="entry name" value="ConA-like_dom_sf"/>
</dbReference>
<evidence type="ECO:0000313" key="2">
    <source>
        <dbReference type="EMBL" id="KKL65051.1"/>
    </source>
</evidence>
<dbReference type="EMBL" id="LAZR01027656">
    <property type="protein sequence ID" value="KKL65051.1"/>
    <property type="molecule type" value="Genomic_DNA"/>
</dbReference>
<accession>A0A0F9EFL3</accession>
<proteinExistence type="predicted"/>
<evidence type="ECO:0008006" key="3">
    <source>
        <dbReference type="Google" id="ProtNLM"/>
    </source>
</evidence>
<gene>
    <name evidence="2" type="ORF">LCGC14_2158860</name>
</gene>
<dbReference type="AlphaFoldDB" id="A0A0F9EFL3"/>
<feature type="region of interest" description="Disordered" evidence="1">
    <location>
        <begin position="17"/>
        <end position="53"/>
    </location>
</feature>